<evidence type="ECO:0000313" key="2">
    <source>
        <dbReference type="EMBL" id="CUH62042.1"/>
    </source>
</evidence>
<dbReference type="Proteomes" id="UP000051298">
    <property type="component" value="Unassembled WGS sequence"/>
</dbReference>
<feature type="transmembrane region" description="Helical" evidence="1">
    <location>
        <begin position="46"/>
        <end position="69"/>
    </location>
</feature>
<keyword evidence="1" id="KW-0812">Transmembrane</keyword>
<feature type="transmembrane region" description="Helical" evidence="1">
    <location>
        <begin position="18"/>
        <end position="40"/>
    </location>
</feature>
<dbReference type="InterPro" id="IPR020308">
    <property type="entry name" value="Uncharacterised_Ynq1"/>
</dbReference>
<evidence type="ECO:0008006" key="4">
    <source>
        <dbReference type="Google" id="ProtNLM"/>
    </source>
</evidence>
<dbReference type="AlphaFoldDB" id="A0A0N7LTZ1"/>
<keyword evidence="1" id="KW-0472">Membrane</keyword>
<proteinExistence type="predicted"/>
<dbReference type="Pfam" id="PF17272">
    <property type="entry name" value="DUF5337"/>
    <property type="match status" value="1"/>
</dbReference>
<dbReference type="RefSeq" id="WP_038004645.1">
    <property type="nucleotide sequence ID" value="NZ_CP107618.1"/>
</dbReference>
<reference evidence="2 3" key="1">
    <citation type="submission" date="2015-09" db="EMBL/GenBank/DDBJ databases">
        <authorList>
            <consortium name="Swine Surveillance"/>
        </authorList>
    </citation>
    <scope>NUCLEOTIDE SEQUENCE [LARGE SCALE GENOMIC DNA]</scope>
    <source>
        <strain evidence="2 3">CECT 5294</strain>
    </source>
</reference>
<dbReference type="eggNOG" id="ENOG5032YM9">
    <property type="taxonomic scope" value="Bacteria"/>
</dbReference>
<evidence type="ECO:0000256" key="1">
    <source>
        <dbReference type="SAM" id="Phobius"/>
    </source>
</evidence>
<gene>
    <name evidence="2" type="ORF">THS5294_03356</name>
</gene>
<accession>A0A0N7LTZ1</accession>
<sequence>MAPRNTDASVRTAKQAKLVAIVLVATMVLWMGANFIGAQVGISTRFALLFDLAALGAFIWALIVTIGIWRARQNEKD</sequence>
<dbReference type="EMBL" id="CYRX01000033">
    <property type="protein sequence ID" value="CUH62042.1"/>
    <property type="molecule type" value="Genomic_DNA"/>
</dbReference>
<protein>
    <recommendedName>
        <fullName evidence="4">DUF5337 domain-containing protein</fullName>
    </recommendedName>
</protein>
<name>A0A0N7LTZ1_9RHOB</name>
<keyword evidence="1" id="KW-1133">Transmembrane helix</keyword>
<dbReference type="STRING" id="266809.PM03_02185"/>
<evidence type="ECO:0000313" key="3">
    <source>
        <dbReference type="Proteomes" id="UP000051298"/>
    </source>
</evidence>
<organism evidence="2 3">
    <name type="scientific">Thalassobacter stenotrophicus</name>
    <dbReference type="NCBI Taxonomy" id="266809"/>
    <lineage>
        <taxon>Bacteria</taxon>
        <taxon>Pseudomonadati</taxon>
        <taxon>Pseudomonadota</taxon>
        <taxon>Alphaproteobacteria</taxon>
        <taxon>Rhodobacterales</taxon>
        <taxon>Roseobacteraceae</taxon>
        <taxon>Thalassobacter</taxon>
    </lineage>
</organism>